<evidence type="ECO:0000313" key="3">
    <source>
        <dbReference type="Proteomes" id="UP000799766"/>
    </source>
</evidence>
<accession>A0A6A6NU44</accession>
<dbReference type="AlphaFoldDB" id="A0A6A6NU44"/>
<dbReference type="Proteomes" id="UP000799766">
    <property type="component" value="Unassembled WGS sequence"/>
</dbReference>
<protein>
    <submittedName>
        <fullName evidence="2">Uncharacterized protein</fullName>
    </submittedName>
</protein>
<organism evidence="2 3">
    <name type="scientific">Lineolata rhizophorae</name>
    <dbReference type="NCBI Taxonomy" id="578093"/>
    <lineage>
        <taxon>Eukaryota</taxon>
        <taxon>Fungi</taxon>
        <taxon>Dikarya</taxon>
        <taxon>Ascomycota</taxon>
        <taxon>Pezizomycotina</taxon>
        <taxon>Dothideomycetes</taxon>
        <taxon>Dothideomycetes incertae sedis</taxon>
        <taxon>Lineolatales</taxon>
        <taxon>Lineolataceae</taxon>
        <taxon>Lineolata</taxon>
    </lineage>
</organism>
<keyword evidence="3" id="KW-1185">Reference proteome</keyword>
<feature type="region of interest" description="Disordered" evidence="1">
    <location>
        <begin position="145"/>
        <end position="166"/>
    </location>
</feature>
<evidence type="ECO:0000313" key="2">
    <source>
        <dbReference type="EMBL" id="KAF2454964.1"/>
    </source>
</evidence>
<name>A0A6A6NU44_9PEZI</name>
<gene>
    <name evidence="2" type="ORF">BDY21DRAFT_399201</name>
</gene>
<reference evidence="2" key="1">
    <citation type="journal article" date="2020" name="Stud. Mycol.">
        <title>101 Dothideomycetes genomes: a test case for predicting lifestyles and emergence of pathogens.</title>
        <authorList>
            <person name="Haridas S."/>
            <person name="Albert R."/>
            <person name="Binder M."/>
            <person name="Bloem J."/>
            <person name="Labutti K."/>
            <person name="Salamov A."/>
            <person name="Andreopoulos B."/>
            <person name="Baker S."/>
            <person name="Barry K."/>
            <person name="Bills G."/>
            <person name="Bluhm B."/>
            <person name="Cannon C."/>
            <person name="Castanera R."/>
            <person name="Culley D."/>
            <person name="Daum C."/>
            <person name="Ezra D."/>
            <person name="Gonzalez J."/>
            <person name="Henrissat B."/>
            <person name="Kuo A."/>
            <person name="Liang C."/>
            <person name="Lipzen A."/>
            <person name="Lutzoni F."/>
            <person name="Magnuson J."/>
            <person name="Mondo S."/>
            <person name="Nolan M."/>
            <person name="Ohm R."/>
            <person name="Pangilinan J."/>
            <person name="Park H.-J."/>
            <person name="Ramirez L."/>
            <person name="Alfaro M."/>
            <person name="Sun H."/>
            <person name="Tritt A."/>
            <person name="Yoshinaga Y."/>
            <person name="Zwiers L.-H."/>
            <person name="Turgeon B."/>
            <person name="Goodwin S."/>
            <person name="Spatafora J."/>
            <person name="Crous P."/>
            <person name="Grigoriev I."/>
        </authorList>
    </citation>
    <scope>NUCLEOTIDE SEQUENCE</scope>
    <source>
        <strain evidence="2">ATCC 16933</strain>
    </source>
</reference>
<evidence type="ECO:0000256" key="1">
    <source>
        <dbReference type="SAM" id="MobiDB-lite"/>
    </source>
</evidence>
<sequence>MTRSASNHRELRVVIPSPPPPAAVHDHPLARDPRRRLRAPPRLVGVAPAVPAPRPLPPPVAIVPVVVVVARLRGVDVAVRLIQRAVVTAAAAGRVVALAHAAVVVPLADHAVAAAARALARQAAGRAAAAQAGLHLDVVGARRRRRRRRRRVHEDGRRLRRRHRQRRRLRRNHLVAAARGLLLDDGGARARDVLVRAARRARAPPHHAYRHAEFLLLFNFDETHGWECARRTGLLCGGRRQEEKDQGEPKVAGGRDALSADADYHRWWRWRRSRDEGVVFLTDGTAESQRTVTRDRHQGPKDALRTLGCLGCSQGRNRVRGRDGAERTVGWLVAGTGRDRQAGVSNQVAVDVVIRRAFLGLGVGICGAISGQRQMR</sequence>
<dbReference type="EMBL" id="MU001689">
    <property type="protein sequence ID" value="KAF2454964.1"/>
    <property type="molecule type" value="Genomic_DNA"/>
</dbReference>
<proteinExistence type="predicted"/>